<dbReference type="NCBIfam" id="TIGR04178">
    <property type="entry name" value="exo_archaeo"/>
    <property type="match status" value="1"/>
</dbReference>
<comment type="caution">
    <text evidence="11">The sequence shown here is derived from an EMBL/GenBank/DDBJ whole genome shotgun (WGS) entry which is preliminary data.</text>
</comment>
<protein>
    <submittedName>
        <fullName evidence="11">EpsI domain-containing exosortase</fullName>
    </submittedName>
</protein>
<dbReference type="GO" id="GO:0006508">
    <property type="term" value="P:proteolysis"/>
    <property type="evidence" value="ECO:0007669"/>
    <property type="project" value="UniProtKB-KW"/>
</dbReference>
<dbReference type="InterPro" id="IPR017540">
    <property type="entry name" value="Exosortase-1"/>
</dbReference>
<evidence type="ECO:0000259" key="10">
    <source>
        <dbReference type="Pfam" id="PF11984"/>
    </source>
</evidence>
<feature type="transmembrane region" description="Helical" evidence="9">
    <location>
        <begin position="126"/>
        <end position="145"/>
    </location>
</feature>
<name>A0A2A2SK45_9SPHN</name>
<dbReference type="EMBL" id="NSLI01000001">
    <property type="protein sequence ID" value="PAX09654.1"/>
    <property type="molecule type" value="Genomic_DNA"/>
</dbReference>
<feature type="domain" description="Methanolan biosynthesis EpsI" evidence="10">
    <location>
        <begin position="357"/>
        <end position="536"/>
    </location>
</feature>
<evidence type="ECO:0000313" key="11">
    <source>
        <dbReference type="EMBL" id="PAX09654.1"/>
    </source>
</evidence>
<dbReference type="InterPro" id="IPR019127">
    <property type="entry name" value="Exosortase"/>
</dbReference>
<keyword evidence="5" id="KW-0378">Hydrolase</keyword>
<dbReference type="Pfam" id="PF11984">
    <property type="entry name" value="DUF3485"/>
    <property type="match status" value="1"/>
</dbReference>
<keyword evidence="6 9" id="KW-1133">Transmembrane helix</keyword>
<dbReference type="InterPro" id="IPR013426">
    <property type="entry name" value="EpsH-like"/>
</dbReference>
<comment type="subcellular location">
    <subcellularLocation>
        <location evidence="1">Cell membrane</location>
        <topology evidence="1">Multi-pass membrane protein</topology>
    </subcellularLocation>
</comment>
<dbReference type="InterPro" id="IPR026392">
    <property type="entry name" value="Exo/Archaeosortase_dom"/>
</dbReference>
<dbReference type="OrthoDB" id="9797363at2"/>
<evidence type="ECO:0000256" key="4">
    <source>
        <dbReference type="ARBA" id="ARBA00022692"/>
    </source>
</evidence>
<evidence type="ECO:0000256" key="1">
    <source>
        <dbReference type="ARBA" id="ARBA00004651"/>
    </source>
</evidence>
<gene>
    <name evidence="11" type="ORF">CKY28_02655</name>
</gene>
<evidence type="ECO:0000256" key="2">
    <source>
        <dbReference type="ARBA" id="ARBA00022475"/>
    </source>
</evidence>
<dbReference type="Pfam" id="PF09721">
    <property type="entry name" value="Exosortase_EpsH"/>
    <property type="match status" value="1"/>
</dbReference>
<feature type="region of interest" description="Disordered" evidence="8">
    <location>
        <begin position="1"/>
        <end position="22"/>
    </location>
</feature>
<accession>A0A2A2SK45</accession>
<reference evidence="12" key="1">
    <citation type="submission" date="2017-09" db="EMBL/GenBank/DDBJ databases">
        <authorList>
            <person name="Feng G."/>
            <person name="Zhu H."/>
        </authorList>
    </citation>
    <scope>NUCLEOTIDE SEQUENCE [LARGE SCALE GENOMIC DNA]</scope>
    <source>
        <strain evidence="12">1PNM-20</strain>
    </source>
</reference>
<keyword evidence="12" id="KW-1185">Reference proteome</keyword>
<organism evidence="11 12">
    <name type="scientific">Sphingomonas lenta</name>
    <dbReference type="NCBI Taxonomy" id="1141887"/>
    <lineage>
        <taxon>Bacteria</taxon>
        <taxon>Pseudomonadati</taxon>
        <taxon>Pseudomonadota</taxon>
        <taxon>Alphaproteobacteria</taxon>
        <taxon>Sphingomonadales</taxon>
        <taxon>Sphingomonadaceae</taxon>
        <taxon>Sphingomonas</taxon>
    </lineage>
</organism>
<proteinExistence type="predicted"/>
<evidence type="ECO:0000256" key="3">
    <source>
        <dbReference type="ARBA" id="ARBA00022670"/>
    </source>
</evidence>
<feature type="transmembrane region" description="Helical" evidence="9">
    <location>
        <begin position="351"/>
        <end position="372"/>
    </location>
</feature>
<keyword evidence="7 9" id="KW-0472">Membrane</keyword>
<keyword evidence="3" id="KW-0645">Protease</keyword>
<feature type="transmembrane region" description="Helical" evidence="9">
    <location>
        <begin position="268"/>
        <end position="293"/>
    </location>
</feature>
<feature type="compositionally biased region" description="Basic residues" evidence="8">
    <location>
        <begin position="1"/>
        <end position="11"/>
    </location>
</feature>
<sequence>MRPAGRPRRRGSARDPGAGAGDRALRLGRAARAPRHIAGPRRAGAVGGVTVAVPVGAFAPASAWRAHEAALALAVLAIIALFWADAADLARIWWTSTTYGHCLFVPPVVGWLVWQRRRELAQLTPIAWWPGLLGVAAGGFAWLLGDAGGVALLRHLGLVVALQGAIVALLGPNVARALLFPLGYVLFAVPFGQDMEPPLQRVTVAIVMPLLDLVGVPARVDGVLIQAGRYWFEVAEACSGSKFVLAMLAFGTLVAGTCFHSWRRRAAFMLACVVVPVLANGVRAFGTIWAAELTSIEAAAGFDHIVFGWVFFALVMAGVLALAWPWFDRAPDEPAFDPAQLQGPVRHRLDLLPAALLVVATGAAAPAWSVAIGGRAQSLPSRIYLPDLPGWTRASLSRTAAWEPRYLGADHRLLGRYVDGRGRAVDMAVAVYGVQEEGRELVAFGVGIDERWRRVADEAPVAGGSVTRITAPGPVERTVATWYRVGGVTTADPARVKFETARARLLGARQGAAALHLSAEGRQARETIEAFARDLGDLDRAIDRTAGLD</sequence>
<evidence type="ECO:0000256" key="6">
    <source>
        <dbReference type="ARBA" id="ARBA00022989"/>
    </source>
</evidence>
<evidence type="ECO:0000313" key="12">
    <source>
        <dbReference type="Proteomes" id="UP000218151"/>
    </source>
</evidence>
<dbReference type="NCBIfam" id="TIGR03109">
    <property type="entry name" value="exosort_XrtA"/>
    <property type="match status" value="1"/>
</dbReference>
<evidence type="ECO:0000256" key="8">
    <source>
        <dbReference type="SAM" id="MobiDB-lite"/>
    </source>
</evidence>
<keyword evidence="2" id="KW-1003">Cell membrane</keyword>
<dbReference type="GO" id="GO:0008233">
    <property type="term" value="F:peptidase activity"/>
    <property type="evidence" value="ECO:0007669"/>
    <property type="project" value="UniProtKB-KW"/>
</dbReference>
<dbReference type="InterPro" id="IPR014263">
    <property type="entry name" value="Methanolan_biosynth_EpsI"/>
</dbReference>
<feature type="transmembrane region" description="Helical" evidence="9">
    <location>
        <begin position="69"/>
        <end position="86"/>
    </location>
</feature>
<evidence type="ECO:0000256" key="9">
    <source>
        <dbReference type="SAM" id="Phobius"/>
    </source>
</evidence>
<dbReference type="GO" id="GO:0005886">
    <property type="term" value="C:plasma membrane"/>
    <property type="evidence" value="ECO:0007669"/>
    <property type="project" value="UniProtKB-SubCell"/>
</dbReference>
<dbReference type="AlphaFoldDB" id="A0A2A2SK45"/>
<dbReference type="NCBIfam" id="TIGR02914">
    <property type="entry name" value="EpsI_fam"/>
    <property type="match status" value="1"/>
</dbReference>
<evidence type="ECO:0000256" key="7">
    <source>
        <dbReference type="ARBA" id="ARBA00023136"/>
    </source>
</evidence>
<feature type="transmembrane region" description="Helical" evidence="9">
    <location>
        <begin position="92"/>
        <end position="114"/>
    </location>
</feature>
<feature type="transmembrane region" description="Helical" evidence="9">
    <location>
        <begin position="305"/>
        <end position="327"/>
    </location>
</feature>
<evidence type="ECO:0000256" key="5">
    <source>
        <dbReference type="ARBA" id="ARBA00022801"/>
    </source>
</evidence>
<keyword evidence="4 9" id="KW-0812">Transmembrane</keyword>
<dbReference type="NCBIfam" id="TIGR02602">
    <property type="entry name" value="8TM_EpsH"/>
    <property type="match status" value="1"/>
</dbReference>
<dbReference type="Proteomes" id="UP000218151">
    <property type="component" value="Unassembled WGS sequence"/>
</dbReference>